<reference evidence="3 4" key="1">
    <citation type="submission" date="2019-07" db="EMBL/GenBank/DDBJ databases">
        <title>Sphingomonas AE3 Genome sequencing and assembly.</title>
        <authorList>
            <person name="Kim H."/>
        </authorList>
    </citation>
    <scope>NUCLEOTIDE SEQUENCE [LARGE SCALE GENOMIC DNA]</scope>
    <source>
        <strain evidence="3 4">AE3</strain>
    </source>
</reference>
<dbReference type="EMBL" id="CP041659">
    <property type="protein sequence ID" value="QDP19472.1"/>
    <property type="molecule type" value="Genomic_DNA"/>
</dbReference>
<evidence type="ECO:0000313" key="4">
    <source>
        <dbReference type="Proteomes" id="UP000321857"/>
    </source>
</evidence>
<dbReference type="KEGG" id="sxa:FMM02_05540"/>
<dbReference type="RefSeq" id="WP_147493925.1">
    <property type="nucleotide sequence ID" value="NZ_CP041659.1"/>
</dbReference>
<gene>
    <name evidence="3" type="ORF">FMM02_05540</name>
</gene>
<proteinExistence type="predicted"/>
<keyword evidence="1" id="KW-0472">Membrane</keyword>
<evidence type="ECO:0000256" key="1">
    <source>
        <dbReference type="SAM" id="Phobius"/>
    </source>
</evidence>
<evidence type="ECO:0000259" key="2">
    <source>
        <dbReference type="Pfam" id="PF13400"/>
    </source>
</evidence>
<dbReference type="Proteomes" id="UP000321857">
    <property type="component" value="Chromosome"/>
</dbReference>
<dbReference type="OrthoDB" id="8014659at2"/>
<name>A0A516IRF5_9SPHN</name>
<accession>A0A516IRF5</accession>
<organism evidence="3 4">
    <name type="scientific">Sphingomonas xanthus</name>
    <dbReference type="NCBI Taxonomy" id="2594473"/>
    <lineage>
        <taxon>Bacteria</taxon>
        <taxon>Pseudomonadati</taxon>
        <taxon>Pseudomonadota</taxon>
        <taxon>Alphaproteobacteria</taxon>
        <taxon>Sphingomonadales</taxon>
        <taxon>Sphingomonadaceae</taxon>
        <taxon>Sphingomonas</taxon>
    </lineage>
</organism>
<keyword evidence="4" id="KW-1185">Reference proteome</keyword>
<dbReference type="Pfam" id="PF13400">
    <property type="entry name" value="Tad"/>
    <property type="match status" value="1"/>
</dbReference>
<dbReference type="AlphaFoldDB" id="A0A516IRF5"/>
<keyword evidence="1" id="KW-1133">Transmembrane helix</keyword>
<sequence>MTRRLFECGGDNSGAVAPTVALSLVALIAVGGIAFDYARLASMDTELQNAADQAALAAASQLDKKAGACSRADAAAQTLVANQTRFANDGNASGLAITIPSEPNCDATGNVRFYQDKAKTTPATTDAEARFVEITVNSRQANYALTPIAGAFSSGALAATAYAGMGSAICKIPPLMMCNPNPGQPFDPDAWRGKGLKLFMGGGNSWGAGNFGWLDVGATNNGTPDQQVAIGMDSPNTNCVADAGVDVDTGVSASVLDALNVRFDIFQNGWGRNTCFPHAACSPAYNTTKDLMRMHAPSANSCGIANAEWRLPPDADQYVASNAAGDDAQVTLMGYPMDICHYPAGGGCGTTNARFGNGAWRRDIYFLKNHPSMSDATGSNWQAATGLGAAASRYDFYRWEQNVSGVGNSNGARPQPTAAYDFNGNANDGTYTQHGRPVCKPPGLLPGGAQPDRRIIAAAIGDNCAQLTGSSTSLNVIAWAEVFLVQPSLARPAAGVDANEIYVEIIGRANPTGSGAAAQVVHRDVPYLIE</sequence>
<feature type="transmembrane region" description="Helical" evidence="1">
    <location>
        <begin position="20"/>
        <end position="38"/>
    </location>
</feature>
<evidence type="ECO:0000313" key="3">
    <source>
        <dbReference type="EMBL" id="QDP19472.1"/>
    </source>
</evidence>
<dbReference type="InterPro" id="IPR028087">
    <property type="entry name" value="Tad_N"/>
</dbReference>
<keyword evidence="1" id="KW-0812">Transmembrane</keyword>
<protein>
    <recommendedName>
        <fullName evidence="2">Putative Flp pilus-assembly TadG-like N-terminal domain-containing protein</fullName>
    </recommendedName>
</protein>
<feature type="domain" description="Putative Flp pilus-assembly TadG-like N-terminal" evidence="2">
    <location>
        <begin position="14"/>
        <end position="60"/>
    </location>
</feature>